<organism evidence="1">
    <name type="scientific">Archaeoglobus fulgidus</name>
    <dbReference type="NCBI Taxonomy" id="2234"/>
    <lineage>
        <taxon>Archaea</taxon>
        <taxon>Methanobacteriati</taxon>
        <taxon>Methanobacteriota</taxon>
        <taxon>Archaeoglobi</taxon>
        <taxon>Archaeoglobales</taxon>
        <taxon>Archaeoglobaceae</taxon>
        <taxon>Archaeoglobus</taxon>
    </lineage>
</organism>
<dbReference type="EMBL" id="DTLB01000023">
    <property type="protein sequence ID" value="HFW32129.1"/>
    <property type="molecule type" value="Genomic_DNA"/>
</dbReference>
<reference evidence="1" key="1">
    <citation type="journal article" date="2020" name="mSystems">
        <title>Genome- and Community-Level Interaction Insights into Carbon Utilization and Element Cycling Functions of Hydrothermarchaeota in Hydrothermal Sediment.</title>
        <authorList>
            <person name="Zhou Z."/>
            <person name="Liu Y."/>
            <person name="Xu W."/>
            <person name="Pan J."/>
            <person name="Luo Z.H."/>
            <person name="Li M."/>
        </authorList>
    </citation>
    <scope>NUCLEOTIDE SEQUENCE [LARGE SCALE GENOMIC DNA]</scope>
    <source>
        <strain evidence="1">SpSt-87</strain>
    </source>
</reference>
<evidence type="ECO:0000313" key="1">
    <source>
        <dbReference type="EMBL" id="HFW32129.1"/>
    </source>
</evidence>
<name>A0A7C3RM12_ARCFL</name>
<dbReference type="AlphaFoldDB" id="A0A7C3RM12"/>
<sequence length="63" mass="7246">MRIEEVIQKIRENGEIPKKGFKIKGIGVFGSLAREEKDVHDTDIVVEFREPVGWEMCMSEVVL</sequence>
<dbReference type="SUPFAM" id="SSF81301">
    <property type="entry name" value="Nucleotidyltransferase"/>
    <property type="match status" value="1"/>
</dbReference>
<gene>
    <name evidence="1" type="ORF">ENW66_04145</name>
</gene>
<protein>
    <recommendedName>
        <fullName evidence="2">Polymerase nucleotidyl transferase domain-containing protein</fullName>
    </recommendedName>
</protein>
<evidence type="ECO:0008006" key="2">
    <source>
        <dbReference type="Google" id="ProtNLM"/>
    </source>
</evidence>
<accession>A0A7C3RM12</accession>
<comment type="caution">
    <text evidence="1">The sequence shown here is derived from an EMBL/GenBank/DDBJ whole genome shotgun (WGS) entry which is preliminary data.</text>
</comment>
<proteinExistence type="predicted"/>
<dbReference type="InterPro" id="IPR043519">
    <property type="entry name" value="NT_sf"/>
</dbReference>